<reference evidence="1" key="1">
    <citation type="journal article" date="2012" name="PLoS ONE">
        <title>Gene sets for utilization of primary and secondary nutrition supplies in the distal gut of endangered iberian lynx.</title>
        <authorList>
            <person name="Alcaide M."/>
            <person name="Messina E."/>
            <person name="Richter M."/>
            <person name="Bargiela R."/>
            <person name="Peplies J."/>
            <person name="Huws S.A."/>
            <person name="Newbold C.J."/>
            <person name="Golyshin P.N."/>
            <person name="Simon M.A."/>
            <person name="Lopez G."/>
            <person name="Yakimov M.M."/>
            <person name="Ferrer M."/>
        </authorList>
    </citation>
    <scope>NUCLEOTIDE SEQUENCE</scope>
</reference>
<dbReference type="AlphaFoldDB" id="J9C1A3"/>
<name>J9C1A3_9ZZZZ</name>
<sequence>MFIRCHIPKMLCCPPFSFVCRRIKPLPDCAMTPSVVTISTNISGTIFDSRMEILCFLWNRIPDNNGL</sequence>
<dbReference type="EMBL" id="AMCI01006887">
    <property type="protein sequence ID" value="EJW93575.1"/>
    <property type="molecule type" value="Genomic_DNA"/>
</dbReference>
<proteinExistence type="predicted"/>
<evidence type="ECO:0000313" key="1">
    <source>
        <dbReference type="EMBL" id="EJW93575.1"/>
    </source>
</evidence>
<protein>
    <submittedName>
        <fullName evidence="1">Uncharacterized protein</fullName>
    </submittedName>
</protein>
<comment type="caution">
    <text evidence="1">The sequence shown here is derived from an EMBL/GenBank/DDBJ whole genome shotgun (WGS) entry which is preliminary data.</text>
</comment>
<organism evidence="1">
    <name type="scientific">gut metagenome</name>
    <dbReference type="NCBI Taxonomy" id="749906"/>
    <lineage>
        <taxon>unclassified sequences</taxon>
        <taxon>metagenomes</taxon>
        <taxon>organismal metagenomes</taxon>
    </lineage>
</organism>
<accession>J9C1A3</accession>
<gene>
    <name evidence="1" type="ORF">EVA_18318</name>
</gene>